<keyword evidence="1" id="KW-0813">Transport</keyword>
<dbReference type="PATRIC" id="fig|999411.4.peg.2541"/>
<dbReference type="Proteomes" id="UP000013097">
    <property type="component" value="Unassembled WGS sequence"/>
</dbReference>
<dbReference type="CDD" id="cd03255">
    <property type="entry name" value="ABC_MJ0796_LolCDE_FtsE"/>
    <property type="match status" value="1"/>
</dbReference>
<dbReference type="InterPro" id="IPR017871">
    <property type="entry name" value="ABC_transporter-like_CS"/>
</dbReference>
<evidence type="ECO:0000313" key="5">
    <source>
        <dbReference type="EMBL" id="ENZ00433.1"/>
    </source>
</evidence>
<dbReference type="GO" id="GO:0098796">
    <property type="term" value="C:membrane protein complex"/>
    <property type="evidence" value="ECO:0007669"/>
    <property type="project" value="UniProtKB-ARBA"/>
</dbReference>
<dbReference type="FunFam" id="3.40.50.300:FF:000032">
    <property type="entry name" value="Export ABC transporter ATP-binding protein"/>
    <property type="match status" value="1"/>
</dbReference>
<dbReference type="GO" id="GO:0005524">
    <property type="term" value="F:ATP binding"/>
    <property type="evidence" value="ECO:0007669"/>
    <property type="project" value="UniProtKB-KW"/>
</dbReference>
<dbReference type="InterPro" id="IPR003439">
    <property type="entry name" value="ABC_transporter-like_ATP-bd"/>
</dbReference>
<gene>
    <name evidence="5" type="ORF">HMPREF1092_02600</name>
</gene>
<dbReference type="AlphaFoldDB" id="N9XL57"/>
<dbReference type="PANTHER" id="PTHR24220:SF86">
    <property type="entry name" value="ABC TRANSPORTER ABCH.1"/>
    <property type="match status" value="1"/>
</dbReference>
<dbReference type="SUPFAM" id="SSF52540">
    <property type="entry name" value="P-loop containing nucleoside triphosphate hydrolases"/>
    <property type="match status" value="1"/>
</dbReference>
<dbReference type="Gene3D" id="3.40.50.300">
    <property type="entry name" value="P-loop containing nucleotide triphosphate hydrolases"/>
    <property type="match status" value="1"/>
</dbReference>
<sequence length="223" mass="24760">MIKVEGLSKVYGKGETKVEALKNINLEIKKGEIIAIIGESGSGKSTLLHMIGGVDKPTSGKVYLNGVDFSKLKDKKLGIIRRRNIGFVFQEFNLLSSLTVEENIDMPVLLDKGKVDKEYKKDLISMLHLNGKENSLPSQLSGGQQQRVAIGRALSNKPDVILADEPTGNLDSKTSKEIISLLKYSCKKYNQTLIMITHDISITDEVDRIIKIEDGEIVLDKYR</sequence>
<name>N9XL57_9CLOT</name>
<comment type="caution">
    <text evidence="5">The sequence shown here is derived from an EMBL/GenBank/DDBJ whole genome shotgun (WGS) entry which is preliminary data.</text>
</comment>
<dbReference type="RefSeq" id="WP_002599060.1">
    <property type="nucleotide sequence ID" value="NZ_KB850956.1"/>
</dbReference>
<dbReference type="PANTHER" id="PTHR24220">
    <property type="entry name" value="IMPORT ATP-BINDING PROTEIN"/>
    <property type="match status" value="1"/>
</dbReference>
<dbReference type="InterPro" id="IPR003593">
    <property type="entry name" value="AAA+_ATPase"/>
</dbReference>
<dbReference type="InterPro" id="IPR015854">
    <property type="entry name" value="ABC_transpr_LolD-like"/>
</dbReference>
<evidence type="ECO:0000256" key="3">
    <source>
        <dbReference type="ARBA" id="ARBA00022840"/>
    </source>
</evidence>
<dbReference type="HOGENOM" id="CLU_000604_1_22_9"/>
<keyword evidence="3 5" id="KW-0067">ATP-binding</keyword>
<dbReference type="SMART" id="SM00382">
    <property type="entry name" value="AAA"/>
    <property type="match status" value="1"/>
</dbReference>
<evidence type="ECO:0000313" key="6">
    <source>
        <dbReference type="Proteomes" id="UP000013097"/>
    </source>
</evidence>
<dbReference type="GO" id="GO:0005886">
    <property type="term" value="C:plasma membrane"/>
    <property type="evidence" value="ECO:0007669"/>
    <property type="project" value="TreeGrafter"/>
</dbReference>
<evidence type="ECO:0000256" key="2">
    <source>
        <dbReference type="ARBA" id="ARBA00022741"/>
    </source>
</evidence>
<dbReference type="Pfam" id="PF00005">
    <property type="entry name" value="ABC_tran"/>
    <property type="match status" value="1"/>
</dbReference>
<protein>
    <submittedName>
        <fullName evidence="5">ABC transporter ATP-binding protein</fullName>
    </submittedName>
</protein>
<dbReference type="GO" id="GO:0016887">
    <property type="term" value="F:ATP hydrolysis activity"/>
    <property type="evidence" value="ECO:0007669"/>
    <property type="project" value="InterPro"/>
</dbReference>
<dbReference type="GO" id="GO:0022857">
    <property type="term" value="F:transmembrane transporter activity"/>
    <property type="evidence" value="ECO:0007669"/>
    <property type="project" value="UniProtKB-ARBA"/>
</dbReference>
<dbReference type="InterPro" id="IPR027417">
    <property type="entry name" value="P-loop_NTPase"/>
</dbReference>
<dbReference type="PROSITE" id="PS00211">
    <property type="entry name" value="ABC_TRANSPORTER_1"/>
    <property type="match status" value="1"/>
</dbReference>
<evidence type="ECO:0000259" key="4">
    <source>
        <dbReference type="PROSITE" id="PS50893"/>
    </source>
</evidence>
<dbReference type="InterPro" id="IPR017911">
    <property type="entry name" value="MacB-like_ATP-bd"/>
</dbReference>
<accession>N9XL57</accession>
<dbReference type="PROSITE" id="PS50893">
    <property type="entry name" value="ABC_TRANSPORTER_2"/>
    <property type="match status" value="1"/>
</dbReference>
<evidence type="ECO:0000256" key="1">
    <source>
        <dbReference type="ARBA" id="ARBA00022448"/>
    </source>
</evidence>
<dbReference type="EMBL" id="AGYT01000014">
    <property type="protein sequence ID" value="ENZ00433.1"/>
    <property type="molecule type" value="Genomic_DNA"/>
</dbReference>
<feature type="domain" description="ABC transporter" evidence="4">
    <location>
        <begin position="2"/>
        <end position="222"/>
    </location>
</feature>
<dbReference type="eggNOG" id="COG1136">
    <property type="taxonomic scope" value="Bacteria"/>
</dbReference>
<keyword evidence="6" id="KW-1185">Reference proteome</keyword>
<reference evidence="5 6" key="1">
    <citation type="submission" date="2013-01" db="EMBL/GenBank/DDBJ databases">
        <title>The Genome Sequence of Clostridium colicanis 209318.</title>
        <authorList>
            <consortium name="The Broad Institute Genome Sequencing Platform"/>
            <person name="Earl A."/>
            <person name="Ward D."/>
            <person name="Feldgarden M."/>
            <person name="Gevers D."/>
            <person name="Courvalin P."/>
            <person name="Lambert T."/>
            <person name="Walker B."/>
            <person name="Young S.K."/>
            <person name="Zeng Q."/>
            <person name="Gargeya S."/>
            <person name="Fitzgerald M."/>
            <person name="Haas B."/>
            <person name="Abouelleil A."/>
            <person name="Alvarado L."/>
            <person name="Arachchi H.M."/>
            <person name="Berlin A.M."/>
            <person name="Chapman S.B."/>
            <person name="Dewar J."/>
            <person name="Goldberg J."/>
            <person name="Griggs A."/>
            <person name="Gujja S."/>
            <person name="Hansen M."/>
            <person name="Howarth C."/>
            <person name="Imamovic A."/>
            <person name="Larimer J."/>
            <person name="McCowan C."/>
            <person name="Murphy C."/>
            <person name="Neiman D."/>
            <person name="Pearson M."/>
            <person name="Priest M."/>
            <person name="Roberts A."/>
            <person name="Saif S."/>
            <person name="Shea T."/>
            <person name="Sisk P."/>
            <person name="Sykes S."/>
            <person name="Wortman J."/>
            <person name="Nusbaum C."/>
            <person name="Birren B."/>
        </authorList>
    </citation>
    <scope>NUCLEOTIDE SEQUENCE [LARGE SCALE GENOMIC DNA]</scope>
    <source>
        <strain evidence="5 6">209318</strain>
    </source>
</reference>
<keyword evidence="2" id="KW-0547">Nucleotide-binding</keyword>
<organism evidence="5 6">
    <name type="scientific">Clostridium thermobutyricum</name>
    <dbReference type="NCBI Taxonomy" id="29372"/>
    <lineage>
        <taxon>Bacteria</taxon>
        <taxon>Bacillati</taxon>
        <taxon>Bacillota</taxon>
        <taxon>Clostridia</taxon>
        <taxon>Eubacteriales</taxon>
        <taxon>Clostridiaceae</taxon>
        <taxon>Clostridium</taxon>
    </lineage>
</organism>
<proteinExistence type="predicted"/>